<feature type="region of interest" description="Disordered" evidence="1">
    <location>
        <begin position="1"/>
        <end position="26"/>
    </location>
</feature>
<dbReference type="AlphaFoldDB" id="A0A1N7AJY6"/>
<dbReference type="STRING" id="1198245.SAMN05444858_109164"/>
<keyword evidence="4" id="KW-1185">Reference proteome</keyword>
<feature type="transmembrane region" description="Helical" evidence="2">
    <location>
        <begin position="33"/>
        <end position="54"/>
    </location>
</feature>
<keyword evidence="2" id="KW-0472">Membrane</keyword>
<keyword evidence="2" id="KW-0812">Transmembrane</keyword>
<dbReference type="EMBL" id="FTNF01000009">
    <property type="protein sequence ID" value="SIR39334.1"/>
    <property type="molecule type" value="Genomic_DNA"/>
</dbReference>
<evidence type="ECO:0000256" key="1">
    <source>
        <dbReference type="SAM" id="MobiDB-lite"/>
    </source>
</evidence>
<evidence type="ECO:0008006" key="5">
    <source>
        <dbReference type="Google" id="ProtNLM"/>
    </source>
</evidence>
<organism evidence="3 4">
    <name type="scientific">Micromonospora avicenniae</name>
    <dbReference type="NCBI Taxonomy" id="1198245"/>
    <lineage>
        <taxon>Bacteria</taxon>
        <taxon>Bacillati</taxon>
        <taxon>Actinomycetota</taxon>
        <taxon>Actinomycetes</taxon>
        <taxon>Micromonosporales</taxon>
        <taxon>Micromonosporaceae</taxon>
        <taxon>Micromonospora</taxon>
    </lineage>
</organism>
<reference evidence="3 4" key="1">
    <citation type="submission" date="2017-01" db="EMBL/GenBank/DDBJ databases">
        <authorList>
            <person name="Mah S.A."/>
            <person name="Swanson W.J."/>
            <person name="Moy G.W."/>
            <person name="Vacquier V.D."/>
        </authorList>
    </citation>
    <scope>NUCLEOTIDE SEQUENCE [LARGE SCALE GENOMIC DNA]</scope>
    <source>
        <strain evidence="3 4">DSM 45758</strain>
    </source>
</reference>
<evidence type="ECO:0000256" key="2">
    <source>
        <dbReference type="SAM" id="Phobius"/>
    </source>
</evidence>
<dbReference type="RefSeq" id="WP_076471199.1">
    <property type="nucleotide sequence ID" value="NZ_FTNF01000009.1"/>
</dbReference>
<name>A0A1N7AJY6_9ACTN</name>
<dbReference type="Proteomes" id="UP000186004">
    <property type="component" value="Unassembled WGS sequence"/>
</dbReference>
<evidence type="ECO:0000313" key="4">
    <source>
        <dbReference type="Proteomes" id="UP000186004"/>
    </source>
</evidence>
<dbReference type="OrthoDB" id="3542971at2"/>
<evidence type="ECO:0000313" key="3">
    <source>
        <dbReference type="EMBL" id="SIR39334.1"/>
    </source>
</evidence>
<keyword evidence="2" id="KW-1133">Transmembrane helix</keyword>
<dbReference type="InterPro" id="IPR025443">
    <property type="entry name" value="DUF4307"/>
</dbReference>
<sequence>MSETHTTVAPEVPVFPPGRYGRRREMGRRRSKVPAILALVVLLAALSVISVRLYRQYGDPNYDAQVITYTDITDNQVRLDFRLTVPSGGSAVCLLRARDRAGNEVAREEVTVTAPPGEKHLTVQHRLSTTGRAFIGEVLRCRPAA</sequence>
<accession>A0A1N7AJY6</accession>
<protein>
    <recommendedName>
        <fullName evidence="5">DUF4307 domain-containing protein</fullName>
    </recommendedName>
</protein>
<gene>
    <name evidence="3" type="ORF">SAMN05444858_109164</name>
</gene>
<dbReference type="Pfam" id="PF14155">
    <property type="entry name" value="DUF4307"/>
    <property type="match status" value="1"/>
</dbReference>
<proteinExistence type="predicted"/>